<comment type="similarity">
    <text evidence="2">Belongs to the outer membrane factor (OMF) (TC 1.B.17) family.</text>
</comment>
<dbReference type="GO" id="GO:0015288">
    <property type="term" value="F:porin activity"/>
    <property type="evidence" value="ECO:0007669"/>
    <property type="project" value="TreeGrafter"/>
</dbReference>
<dbReference type="GO" id="GO:1990281">
    <property type="term" value="C:efflux pump complex"/>
    <property type="evidence" value="ECO:0007669"/>
    <property type="project" value="TreeGrafter"/>
</dbReference>
<gene>
    <name evidence="8" type="ordered locus">PSMK_18420</name>
</gene>
<evidence type="ECO:0000256" key="5">
    <source>
        <dbReference type="ARBA" id="ARBA00022692"/>
    </source>
</evidence>
<reference evidence="8 9" key="1">
    <citation type="submission" date="2012-02" db="EMBL/GenBank/DDBJ databases">
        <title>Complete genome sequence of Phycisphaera mikurensis NBRC 102666.</title>
        <authorList>
            <person name="Ankai A."/>
            <person name="Hosoyama A."/>
            <person name="Terui Y."/>
            <person name="Sekine M."/>
            <person name="Fukai R."/>
            <person name="Kato Y."/>
            <person name="Nakamura S."/>
            <person name="Yamada-Narita S."/>
            <person name="Kawakoshi A."/>
            <person name="Fukunaga Y."/>
            <person name="Yamazaki S."/>
            <person name="Fujita N."/>
        </authorList>
    </citation>
    <scope>NUCLEOTIDE SEQUENCE [LARGE SCALE GENOMIC DNA]</scope>
    <source>
        <strain evidence="9">NBRC 102666 / KCTC 22515 / FYK2301M01</strain>
    </source>
</reference>
<accession>I0IFG3</accession>
<keyword evidence="4" id="KW-1134">Transmembrane beta strand</keyword>
<dbReference type="STRING" id="1142394.PSMK_18420"/>
<evidence type="ECO:0000256" key="3">
    <source>
        <dbReference type="ARBA" id="ARBA00022448"/>
    </source>
</evidence>
<dbReference type="GO" id="GO:0009279">
    <property type="term" value="C:cell outer membrane"/>
    <property type="evidence" value="ECO:0007669"/>
    <property type="project" value="UniProtKB-SubCell"/>
</dbReference>
<keyword evidence="5" id="KW-0812">Transmembrane</keyword>
<keyword evidence="7" id="KW-0998">Cell outer membrane</keyword>
<dbReference type="RefSeq" id="WP_014437219.1">
    <property type="nucleotide sequence ID" value="NC_017080.1"/>
</dbReference>
<dbReference type="SUPFAM" id="SSF56954">
    <property type="entry name" value="Outer membrane efflux proteins (OEP)"/>
    <property type="match status" value="1"/>
</dbReference>
<evidence type="ECO:0000256" key="2">
    <source>
        <dbReference type="ARBA" id="ARBA00007613"/>
    </source>
</evidence>
<dbReference type="OrthoDB" id="229865at2"/>
<evidence type="ECO:0000256" key="4">
    <source>
        <dbReference type="ARBA" id="ARBA00022452"/>
    </source>
</evidence>
<dbReference type="Gene3D" id="1.20.1600.10">
    <property type="entry name" value="Outer membrane efflux proteins (OEP)"/>
    <property type="match status" value="1"/>
</dbReference>
<dbReference type="Pfam" id="PF02321">
    <property type="entry name" value="OEP"/>
    <property type="match status" value="1"/>
</dbReference>
<dbReference type="PANTHER" id="PTHR30026">
    <property type="entry name" value="OUTER MEMBRANE PROTEIN TOLC"/>
    <property type="match status" value="1"/>
</dbReference>
<evidence type="ECO:0000313" key="9">
    <source>
        <dbReference type="Proteomes" id="UP000007881"/>
    </source>
</evidence>
<evidence type="ECO:0000256" key="6">
    <source>
        <dbReference type="ARBA" id="ARBA00023136"/>
    </source>
</evidence>
<dbReference type="AlphaFoldDB" id="I0IFG3"/>
<evidence type="ECO:0000256" key="7">
    <source>
        <dbReference type="ARBA" id="ARBA00023237"/>
    </source>
</evidence>
<keyword evidence="9" id="KW-1185">Reference proteome</keyword>
<protein>
    <submittedName>
        <fullName evidence="8">Putative efflux system outer membrane protein</fullName>
    </submittedName>
</protein>
<evidence type="ECO:0000256" key="1">
    <source>
        <dbReference type="ARBA" id="ARBA00004442"/>
    </source>
</evidence>
<dbReference type="GO" id="GO:0015562">
    <property type="term" value="F:efflux transmembrane transporter activity"/>
    <property type="evidence" value="ECO:0007669"/>
    <property type="project" value="InterPro"/>
</dbReference>
<organism evidence="8 9">
    <name type="scientific">Phycisphaera mikurensis (strain NBRC 102666 / KCTC 22515 / FYK2301M01)</name>
    <dbReference type="NCBI Taxonomy" id="1142394"/>
    <lineage>
        <taxon>Bacteria</taxon>
        <taxon>Pseudomonadati</taxon>
        <taxon>Planctomycetota</taxon>
        <taxon>Phycisphaerae</taxon>
        <taxon>Phycisphaerales</taxon>
        <taxon>Phycisphaeraceae</taxon>
        <taxon>Phycisphaera</taxon>
    </lineage>
</organism>
<dbReference type="InterPro" id="IPR051906">
    <property type="entry name" value="TolC-like"/>
</dbReference>
<dbReference type="InterPro" id="IPR003423">
    <property type="entry name" value="OMP_efflux"/>
</dbReference>
<keyword evidence="3" id="KW-0813">Transport</keyword>
<dbReference type="EMBL" id="AP012338">
    <property type="protein sequence ID" value="BAM04001.1"/>
    <property type="molecule type" value="Genomic_DNA"/>
</dbReference>
<dbReference type="Proteomes" id="UP000007881">
    <property type="component" value="Chromosome"/>
</dbReference>
<dbReference type="PANTHER" id="PTHR30026:SF23">
    <property type="entry name" value="TO APRF-PUTATIVE OUTER MEMBRANE EFFLUX PROTEIN OR SECRETED ALKALINE PHOSPHATASE-RELATED"/>
    <property type="match status" value="1"/>
</dbReference>
<keyword evidence="6" id="KW-0472">Membrane</keyword>
<name>I0IFG3_PHYMF</name>
<evidence type="ECO:0000313" key="8">
    <source>
        <dbReference type="EMBL" id="BAM04001.1"/>
    </source>
</evidence>
<comment type="subcellular location">
    <subcellularLocation>
        <location evidence="1">Cell outer membrane</location>
    </subcellularLocation>
</comment>
<proteinExistence type="inferred from homology"/>
<dbReference type="HOGENOM" id="CLU_022604_2_0_0"/>
<sequence>MLRSSTTGRPAGDRRCSNAALAAAALASAALWGCSSPMEREEEDALRESLLLSHRQLLGEVASGGIVRVTREPSSVEAELDAERTAELDRMSGLAAYENDADARVSAGIDLLGRIDEPVVQLPLERAIALAVERNLDLAAARLSPSITAAQLQQAEAAFDAEIFADVDFTKLDTPGPVTSDIVPGLSGDRRSETLLLGAGLRKRLAATNGTLGLESRLARIDDDPSLQGVSPFYDADLLVTLQQPLLRNFGREVATSEIVLARNAERAATERLRGTLIDLVDEVETAYWELLFSRQRLLIQAKLLERTITERDRLKLRQEFDASPVDVTEANSFVELRRLDVINAREAWRNASDRLKRLINAPELGLGDETLIVPLDRPVDAPIAFSLLDAVTTSLRHRPELQVALLSIADAGVRLTVADNQLLPQLDLSAQVGLGGVGVEDGQDAYDDLSEGDFVDYLVSLDFSYPLGNRLAEGLVSQRQLERQQSTLDYRRLAQDAVLEVKTALRAVASEYQRIGASRAARRAAANNLRAIRAQEDAGNALTPVFVDQKLRAQERLATAETQEAQSRSQYMVAISELYRSTGTLLDRNGIAFREPAAGGSVSAEALLGERAEDGRR</sequence>
<dbReference type="eggNOG" id="COG1538">
    <property type="taxonomic scope" value="Bacteria"/>
</dbReference>
<dbReference type="KEGG" id="phm:PSMK_18420"/>